<dbReference type="Gene3D" id="1.20.5.4130">
    <property type="match status" value="1"/>
</dbReference>
<evidence type="ECO:0000259" key="8">
    <source>
        <dbReference type="Pfam" id="PF00931"/>
    </source>
</evidence>
<keyword evidence="5" id="KW-0611">Plant defense</keyword>
<dbReference type="Gene3D" id="1.10.10.10">
    <property type="entry name" value="Winged helix-like DNA-binding domain superfamily/Winged helix DNA-binding domain"/>
    <property type="match status" value="1"/>
</dbReference>
<name>A0AAW2UU32_SESRA</name>
<evidence type="ECO:0000256" key="5">
    <source>
        <dbReference type="ARBA" id="ARBA00022821"/>
    </source>
</evidence>
<dbReference type="Pfam" id="PF23559">
    <property type="entry name" value="WHD_DRP"/>
    <property type="match status" value="1"/>
</dbReference>
<dbReference type="InterPro" id="IPR042197">
    <property type="entry name" value="Apaf_helical"/>
</dbReference>
<dbReference type="InterPro" id="IPR032675">
    <property type="entry name" value="LRR_dom_sf"/>
</dbReference>
<dbReference type="PANTHER" id="PTHR36766">
    <property type="entry name" value="PLANT BROAD-SPECTRUM MILDEW RESISTANCE PROTEIN RPW8"/>
    <property type="match status" value="1"/>
</dbReference>
<comment type="caution">
    <text evidence="12">The sequence shown here is derived from an EMBL/GenBank/DDBJ whole genome shotgun (WGS) entry which is preliminary data.</text>
</comment>
<proteinExistence type="inferred from homology"/>
<dbReference type="InterPro" id="IPR002182">
    <property type="entry name" value="NB-ARC"/>
</dbReference>
<reference evidence="12" key="2">
    <citation type="journal article" date="2024" name="Plant">
        <title>Genomic evolution and insights into agronomic trait innovations of Sesamum species.</title>
        <authorList>
            <person name="Miao H."/>
            <person name="Wang L."/>
            <person name="Qu L."/>
            <person name="Liu H."/>
            <person name="Sun Y."/>
            <person name="Le M."/>
            <person name="Wang Q."/>
            <person name="Wei S."/>
            <person name="Zheng Y."/>
            <person name="Lin W."/>
            <person name="Duan Y."/>
            <person name="Cao H."/>
            <person name="Xiong S."/>
            <person name="Wang X."/>
            <person name="Wei L."/>
            <person name="Li C."/>
            <person name="Ma Q."/>
            <person name="Ju M."/>
            <person name="Zhao R."/>
            <person name="Li G."/>
            <person name="Mu C."/>
            <person name="Tian Q."/>
            <person name="Mei H."/>
            <person name="Zhang T."/>
            <person name="Gao T."/>
            <person name="Zhang H."/>
        </authorList>
    </citation>
    <scope>NUCLEOTIDE SEQUENCE</scope>
    <source>
        <strain evidence="12">G02</strain>
    </source>
</reference>
<dbReference type="InterPro" id="IPR058922">
    <property type="entry name" value="WHD_DRP"/>
</dbReference>
<dbReference type="Pfam" id="PF23598">
    <property type="entry name" value="LRR_14"/>
    <property type="match status" value="1"/>
</dbReference>
<dbReference type="SUPFAM" id="SSF52058">
    <property type="entry name" value="L domain-like"/>
    <property type="match status" value="1"/>
</dbReference>
<keyword evidence="4" id="KW-0547">Nucleotide-binding</keyword>
<evidence type="ECO:0000259" key="10">
    <source>
        <dbReference type="Pfam" id="PF23559"/>
    </source>
</evidence>
<feature type="domain" description="Disease resistance R13L4/SHOC-2-like LRR" evidence="11">
    <location>
        <begin position="571"/>
        <end position="853"/>
    </location>
</feature>
<evidence type="ECO:0000313" key="12">
    <source>
        <dbReference type="EMBL" id="KAL0420063.1"/>
    </source>
</evidence>
<dbReference type="EMBL" id="JACGWJ010000005">
    <property type="protein sequence ID" value="KAL0420063.1"/>
    <property type="molecule type" value="Genomic_DNA"/>
</dbReference>
<organism evidence="12">
    <name type="scientific">Sesamum radiatum</name>
    <name type="common">Black benniseed</name>
    <dbReference type="NCBI Taxonomy" id="300843"/>
    <lineage>
        <taxon>Eukaryota</taxon>
        <taxon>Viridiplantae</taxon>
        <taxon>Streptophyta</taxon>
        <taxon>Embryophyta</taxon>
        <taxon>Tracheophyta</taxon>
        <taxon>Spermatophyta</taxon>
        <taxon>Magnoliopsida</taxon>
        <taxon>eudicotyledons</taxon>
        <taxon>Gunneridae</taxon>
        <taxon>Pentapetalae</taxon>
        <taxon>asterids</taxon>
        <taxon>lamiids</taxon>
        <taxon>Lamiales</taxon>
        <taxon>Pedaliaceae</taxon>
        <taxon>Sesamum</taxon>
    </lineage>
</organism>
<accession>A0AAW2UU32</accession>
<dbReference type="Gene3D" id="3.80.10.10">
    <property type="entry name" value="Ribonuclease Inhibitor"/>
    <property type="match status" value="1"/>
</dbReference>
<dbReference type="AlphaFoldDB" id="A0AAW2UU32"/>
<dbReference type="Gene3D" id="3.40.50.300">
    <property type="entry name" value="P-loop containing nucleotide triphosphate hydrolases"/>
    <property type="match status" value="1"/>
</dbReference>
<evidence type="ECO:0000256" key="4">
    <source>
        <dbReference type="ARBA" id="ARBA00022741"/>
    </source>
</evidence>
<evidence type="ECO:0000256" key="6">
    <source>
        <dbReference type="ARBA" id="ARBA00022840"/>
    </source>
</evidence>
<protein>
    <submittedName>
        <fullName evidence="12">Disease resistance protein RGA4</fullName>
    </submittedName>
</protein>
<dbReference type="InterPro" id="IPR055414">
    <property type="entry name" value="LRR_R13L4/SHOC2-like"/>
</dbReference>
<dbReference type="Pfam" id="PF18052">
    <property type="entry name" value="Rx_N"/>
    <property type="match status" value="1"/>
</dbReference>
<reference evidence="12" key="1">
    <citation type="submission" date="2020-06" db="EMBL/GenBank/DDBJ databases">
        <authorList>
            <person name="Li T."/>
            <person name="Hu X."/>
            <person name="Zhang T."/>
            <person name="Song X."/>
            <person name="Zhang H."/>
            <person name="Dai N."/>
            <person name="Sheng W."/>
            <person name="Hou X."/>
            <person name="Wei L."/>
        </authorList>
    </citation>
    <scope>NUCLEOTIDE SEQUENCE</scope>
    <source>
        <strain evidence="12">G02</strain>
        <tissue evidence="12">Leaf</tissue>
    </source>
</reference>
<keyword evidence="7" id="KW-0175">Coiled coil</keyword>
<dbReference type="GO" id="GO:0043531">
    <property type="term" value="F:ADP binding"/>
    <property type="evidence" value="ECO:0007669"/>
    <property type="project" value="InterPro"/>
</dbReference>
<evidence type="ECO:0000259" key="9">
    <source>
        <dbReference type="Pfam" id="PF18052"/>
    </source>
</evidence>
<feature type="domain" description="Disease resistance protein winged helix" evidence="10">
    <location>
        <begin position="445"/>
        <end position="519"/>
    </location>
</feature>
<dbReference type="FunFam" id="1.10.10.10:FF:000322">
    <property type="entry name" value="Probable disease resistance protein At1g63360"/>
    <property type="match status" value="1"/>
</dbReference>
<evidence type="ECO:0000256" key="2">
    <source>
        <dbReference type="ARBA" id="ARBA00022614"/>
    </source>
</evidence>
<evidence type="ECO:0000256" key="3">
    <source>
        <dbReference type="ARBA" id="ARBA00022737"/>
    </source>
</evidence>
<comment type="similarity">
    <text evidence="1">Belongs to the disease resistance NB-LRR family.</text>
</comment>
<dbReference type="InterPro" id="IPR041118">
    <property type="entry name" value="Rx_N"/>
</dbReference>
<evidence type="ECO:0000256" key="1">
    <source>
        <dbReference type="ARBA" id="ARBA00008894"/>
    </source>
</evidence>
<dbReference type="InterPro" id="IPR027417">
    <property type="entry name" value="P-loop_NTPase"/>
</dbReference>
<sequence>MADAGVSMVSKRLAPLIEEKVREEVCLLLNANNEAQNLSEKLKKISEVLADAERKGVADPKVKSWLEKLENISYDIDDVLDEWELENIRQKLEESEDASHQSSDDSWEKKVCSFLESVCLCFKQTIQRRSIAKNMKGVNRRLDSIAQENEDEFKFIPNLDRNSGKDFQPNPSNSFVDVSKIHGRDIDKEILVTKLLSESSSRGDDDSVPIFSIVGAGGMGKTTVARFVFEDDRVKNYFKLLIWVGVPNPFDEIKIAKAILEITDKDSSSLSQPQALLQSIKKSVSGKKFLLVLDNVLEDNDTKWEHLTACLKSGAFGSKILVTTRNEKVTKITNTTYVHPLQPLSDLYCWLVLSQIAFQQRGESDCEMLKNVGWQIAKKCKGFPLAAKTMGGLLRYKASLQEWRDVLKSEMWELEDVRKNLFPVLTLSYNELHPVVKRCFSYCAIFPKGTIIHVDKLIRIWMAQGFLSSSGSSASEMEVAGRHYFEDLAMRSFFQDFSKDEREDCAITCKMHEIIHEFAQFLTEKECLIVKRVDGGAKVVSGQNARHLNIVEADGKINMGGPFLIGQTERLRSFFCRTKQIPSNLFSQLKRVRSLILSDCNLSDVPKEIGNLIHLRYLGLSNNPMKDLPETIYNLYYLQTLDITYCDSLSGLPAEGIHCLINLRHLLNYAASLDYFKLPQGFEKLANLCTLDEFCALATGNRLGYLKDLNQLSGTLRIRINGDLDELEAGKADLISKEFIEVLRLNVHSAGTATLEALKPHPILRRLVFRGPHLPTWIITLTNLRSLTIKFKFLGNRGMASSWPPLGQLQHLEDLTVIGSGMKHVGHDFLGINTRAQSATSSIFPRLKTLTFTKCRIWEEWKDISQEQQKNTSISILPRLLKLQLYVCPELKALPYFLVHKASSLQRLHIHSCTYLTSLYSQGRGQDWTELSHIPEVIFS</sequence>
<dbReference type="Gene3D" id="1.10.8.430">
    <property type="entry name" value="Helical domain of apoptotic protease-activating factors"/>
    <property type="match status" value="1"/>
</dbReference>
<dbReference type="SUPFAM" id="SSF52540">
    <property type="entry name" value="P-loop containing nucleoside triphosphate hydrolases"/>
    <property type="match status" value="1"/>
</dbReference>
<evidence type="ECO:0000256" key="7">
    <source>
        <dbReference type="SAM" id="Coils"/>
    </source>
</evidence>
<dbReference type="GO" id="GO:0051707">
    <property type="term" value="P:response to other organism"/>
    <property type="evidence" value="ECO:0007669"/>
    <property type="project" value="UniProtKB-ARBA"/>
</dbReference>
<feature type="domain" description="Disease resistance N-terminal" evidence="9">
    <location>
        <begin position="9"/>
        <end position="98"/>
    </location>
</feature>
<evidence type="ECO:0000259" key="11">
    <source>
        <dbReference type="Pfam" id="PF23598"/>
    </source>
</evidence>
<keyword evidence="6" id="KW-0067">ATP-binding</keyword>
<keyword evidence="2" id="KW-0433">Leucine-rich repeat</keyword>
<dbReference type="PRINTS" id="PR00364">
    <property type="entry name" value="DISEASERSIST"/>
</dbReference>
<dbReference type="Pfam" id="PF00931">
    <property type="entry name" value="NB-ARC"/>
    <property type="match status" value="1"/>
</dbReference>
<dbReference type="PANTHER" id="PTHR36766:SF40">
    <property type="entry name" value="DISEASE RESISTANCE PROTEIN RGA3"/>
    <property type="match status" value="1"/>
</dbReference>
<dbReference type="InterPro" id="IPR036388">
    <property type="entry name" value="WH-like_DNA-bd_sf"/>
</dbReference>
<dbReference type="GO" id="GO:0006952">
    <property type="term" value="P:defense response"/>
    <property type="evidence" value="ECO:0007669"/>
    <property type="project" value="UniProtKB-KW"/>
</dbReference>
<gene>
    <name evidence="12" type="ORF">Sradi_1419800</name>
</gene>
<feature type="domain" description="NB-ARC" evidence="8">
    <location>
        <begin position="203"/>
        <end position="361"/>
    </location>
</feature>
<feature type="coiled-coil region" evidence="7">
    <location>
        <begin position="28"/>
        <end position="55"/>
    </location>
</feature>
<dbReference type="GO" id="GO:0005524">
    <property type="term" value="F:ATP binding"/>
    <property type="evidence" value="ECO:0007669"/>
    <property type="project" value="UniProtKB-KW"/>
</dbReference>
<keyword evidence="3" id="KW-0677">Repeat</keyword>